<dbReference type="EMBL" id="ATFQ01000040">
    <property type="protein sequence ID" value="EPQ20964.1"/>
    <property type="molecule type" value="Genomic_DNA"/>
</dbReference>
<name>A0A829HM46_9MYCO</name>
<gene>
    <name evidence="1" type="ORF">J108_23410</name>
</gene>
<evidence type="ECO:0000313" key="1">
    <source>
        <dbReference type="EMBL" id="EPQ20964.1"/>
    </source>
</evidence>
<dbReference type="RefSeq" id="WP_020724452.1">
    <property type="nucleotide sequence ID" value="NZ_ATFQ01000040.1"/>
</dbReference>
<evidence type="ECO:0000313" key="2">
    <source>
        <dbReference type="Proteomes" id="UP000014969"/>
    </source>
</evidence>
<reference evidence="1 2" key="1">
    <citation type="journal article" date="2013" name="Genome Announc.">
        <title>Genome Sequence of an Epidemic Isolate of Mycobacterium abscessus subsp. bolletii from Rio de Janeiro, Brazil.</title>
        <authorList>
            <person name="Davidson R.M."/>
            <person name="Reynolds P.R."/>
            <person name="Farias-Hesson E."/>
            <person name="Duarte R.S."/>
            <person name="Jackson M."/>
            <person name="Strong M."/>
        </authorList>
    </citation>
    <scope>NUCLEOTIDE SEQUENCE [LARGE SCALE GENOMIC DNA]</scope>
    <source>
        <strain evidence="1 2">CRM-0020</strain>
    </source>
</reference>
<organism evidence="1 2">
    <name type="scientific">Mycobacteroides abscessus subsp. bolletii CRM-0020</name>
    <dbReference type="NCBI Taxonomy" id="1306401"/>
    <lineage>
        <taxon>Bacteria</taxon>
        <taxon>Bacillati</taxon>
        <taxon>Actinomycetota</taxon>
        <taxon>Actinomycetes</taxon>
        <taxon>Mycobacteriales</taxon>
        <taxon>Mycobacteriaceae</taxon>
        <taxon>Mycobacteroides</taxon>
        <taxon>Mycobacteroides abscessus</taxon>
    </lineage>
</organism>
<protein>
    <submittedName>
        <fullName evidence="1">Uncharacterized protein</fullName>
    </submittedName>
</protein>
<comment type="caution">
    <text evidence="1">The sequence shown here is derived from an EMBL/GenBank/DDBJ whole genome shotgun (WGS) entry which is preliminary data.</text>
</comment>
<accession>A0A829HM46</accession>
<dbReference type="Proteomes" id="UP000014969">
    <property type="component" value="Unassembled WGS sequence"/>
</dbReference>
<proteinExistence type="predicted"/>
<sequence length="91" mass="9631">MNDIPEGAVALAVGLLAGEPREMVLAGFKLGIDYAANVIKVCSDDQTNETMADATPRQCFELAEMLIRNQGAETITQLAAGADWPTPPPTN</sequence>
<dbReference type="AlphaFoldDB" id="A0A829HM46"/>